<dbReference type="Proteomes" id="UP000886858">
    <property type="component" value="Unassembled WGS sequence"/>
</dbReference>
<reference evidence="2" key="1">
    <citation type="journal article" date="2021" name="PeerJ">
        <title>Extensive microbial diversity within the chicken gut microbiome revealed by metagenomics and culture.</title>
        <authorList>
            <person name="Gilroy R."/>
            <person name="Ravi A."/>
            <person name="Getino M."/>
            <person name="Pursley I."/>
            <person name="Horton D.L."/>
            <person name="Alikhan N.F."/>
            <person name="Baker D."/>
            <person name="Gharbi K."/>
            <person name="Hall N."/>
            <person name="Watson M."/>
            <person name="Adriaenssens E.M."/>
            <person name="Foster-Nyarko E."/>
            <person name="Jarju S."/>
            <person name="Secka A."/>
            <person name="Antonio M."/>
            <person name="Oren A."/>
            <person name="Chaudhuri R.R."/>
            <person name="La Ragione R."/>
            <person name="Hildebrand F."/>
            <person name="Pallen M.J."/>
        </authorList>
    </citation>
    <scope>NUCLEOTIDE SEQUENCE</scope>
    <source>
        <strain evidence="2">CHK179-7159</strain>
    </source>
</reference>
<feature type="domain" description="AAA+ ATPase" evidence="1">
    <location>
        <begin position="1"/>
        <end position="162"/>
    </location>
</feature>
<keyword evidence="2" id="KW-0547">Nucleotide-binding</keyword>
<gene>
    <name evidence="2" type="ORF">H9717_03030</name>
</gene>
<name>A0A9D2I5S9_9FIRM</name>
<organism evidence="2 3">
    <name type="scientific">Candidatus Eisenbergiella merdipullorum</name>
    <dbReference type="NCBI Taxonomy" id="2838553"/>
    <lineage>
        <taxon>Bacteria</taxon>
        <taxon>Bacillati</taxon>
        <taxon>Bacillota</taxon>
        <taxon>Clostridia</taxon>
        <taxon>Lachnospirales</taxon>
        <taxon>Lachnospiraceae</taxon>
        <taxon>Eisenbergiella</taxon>
    </lineage>
</organism>
<keyword evidence="2" id="KW-0067">ATP-binding</keyword>
<dbReference type="SUPFAM" id="SSF52540">
    <property type="entry name" value="P-loop containing nucleoside triphosphate hydrolases"/>
    <property type="match status" value="1"/>
</dbReference>
<proteinExistence type="predicted"/>
<protein>
    <submittedName>
        <fullName evidence="2">ATP-binding protein</fullName>
    </submittedName>
</protein>
<dbReference type="InterPro" id="IPR027417">
    <property type="entry name" value="P-loop_NTPase"/>
</dbReference>
<evidence type="ECO:0000313" key="2">
    <source>
        <dbReference type="EMBL" id="HJA92088.1"/>
    </source>
</evidence>
<dbReference type="AlphaFoldDB" id="A0A9D2I5S9"/>
<dbReference type="InterPro" id="IPR003593">
    <property type="entry name" value="AAA+_ATPase"/>
</dbReference>
<dbReference type="GO" id="GO:0005524">
    <property type="term" value="F:ATP binding"/>
    <property type="evidence" value="ECO:0007669"/>
    <property type="project" value="UniProtKB-KW"/>
</dbReference>
<evidence type="ECO:0000259" key="1">
    <source>
        <dbReference type="SMART" id="SM00382"/>
    </source>
</evidence>
<dbReference type="Pfam" id="PF13479">
    <property type="entry name" value="AAA_24"/>
    <property type="match status" value="1"/>
</dbReference>
<evidence type="ECO:0000313" key="3">
    <source>
        <dbReference type="Proteomes" id="UP000886858"/>
    </source>
</evidence>
<dbReference type="Gene3D" id="3.40.50.300">
    <property type="entry name" value="P-loop containing nucleotide triphosphate hydrolases"/>
    <property type="match status" value="1"/>
</dbReference>
<dbReference type="EMBL" id="DWYY01000036">
    <property type="protein sequence ID" value="HJA92088.1"/>
    <property type="molecule type" value="Genomic_DNA"/>
</dbReference>
<sequence length="215" mass="24532">MSHVICIAGESGTGKTTSMRNLDPNTTLYIDCDKKGLSWRGWKQQFNGEKKNYLVTDFPQVALQALRKVNEQDSMKHIRVVVVDTLNGLMVADEMRRTKEKGYDKWQDLAQSIYDLVDYSLTMRDDVTVVFVAHTQTDHDDNGYMFTRIKTSGRKLDKITLESKFSTVLISKCIDGRYVFETQANFSTAKSPMGAFQEKEIDNDITAVIEALKDY</sequence>
<reference evidence="2" key="2">
    <citation type="submission" date="2021-04" db="EMBL/GenBank/DDBJ databases">
        <authorList>
            <person name="Gilroy R."/>
        </authorList>
    </citation>
    <scope>NUCLEOTIDE SEQUENCE</scope>
    <source>
        <strain evidence="2">CHK179-7159</strain>
    </source>
</reference>
<dbReference type="SMART" id="SM00382">
    <property type="entry name" value="AAA"/>
    <property type="match status" value="1"/>
</dbReference>
<accession>A0A9D2I5S9</accession>
<comment type="caution">
    <text evidence="2">The sequence shown here is derived from an EMBL/GenBank/DDBJ whole genome shotgun (WGS) entry which is preliminary data.</text>
</comment>